<keyword evidence="4" id="KW-0010">Activator</keyword>
<sequence length="248" mass="29678">MLSLLKGADRLINIALIDDDMDFHPVFCRHVENFFREKEKLHELWLYNSPAEAVYDLKNGKHWDLYFLDIEMPEMDGFELAGKIRKEAPEAYLVFLTSHEELAAEGYNYKELSYIPKSLLEDNMDRTLQRFWTEYHSTYNKTYRIVTDTRFEQLEYDDIIYLYREKNNTVFVLKDREVRIRKSLKAVFDDLGTDGFLFVERGYVVNIEHIVRLVNKEIVVRNGETLPIGRTYEIKVKNAILHFWKDRI</sequence>
<dbReference type="Pfam" id="PF04397">
    <property type="entry name" value="LytTR"/>
    <property type="match status" value="1"/>
</dbReference>
<evidence type="ECO:0000259" key="8">
    <source>
        <dbReference type="PROSITE" id="PS50110"/>
    </source>
</evidence>
<dbReference type="EMBL" id="MCGI01000005">
    <property type="protein sequence ID" value="ODM09233.1"/>
    <property type="molecule type" value="Genomic_DNA"/>
</dbReference>
<dbReference type="InterPro" id="IPR001789">
    <property type="entry name" value="Sig_transdc_resp-reg_receiver"/>
</dbReference>
<accession>A0A1E3AKH9</accession>
<comment type="function">
    <text evidence="5">May play the central regulatory role in sporulation. It may be an element of the effector pathway responsible for the activation of sporulation genes in response to nutritional stress. Spo0A may act in concert with spo0H (a sigma factor) to control the expression of some genes that are critical to the sporulation process.</text>
</comment>
<dbReference type="Proteomes" id="UP000095003">
    <property type="component" value="Unassembled WGS sequence"/>
</dbReference>
<dbReference type="SMART" id="SM00850">
    <property type="entry name" value="LytTR"/>
    <property type="match status" value="1"/>
</dbReference>
<evidence type="ECO:0000256" key="6">
    <source>
        <dbReference type="ARBA" id="ARBA00037164"/>
    </source>
</evidence>
<name>A0A1E3AKH9_9FIRM</name>
<dbReference type="PROSITE" id="PS50930">
    <property type="entry name" value="HTH_LYTTR"/>
    <property type="match status" value="1"/>
</dbReference>
<comment type="caution">
    <text evidence="10">The sequence shown here is derived from an EMBL/GenBank/DDBJ whole genome shotgun (WGS) entry which is preliminary data.</text>
</comment>
<evidence type="ECO:0000256" key="5">
    <source>
        <dbReference type="ARBA" id="ARBA00024867"/>
    </source>
</evidence>
<evidence type="ECO:0000313" key="10">
    <source>
        <dbReference type="EMBL" id="ODM09233.1"/>
    </source>
</evidence>
<keyword evidence="2" id="KW-0963">Cytoplasm</keyword>
<evidence type="ECO:0000256" key="4">
    <source>
        <dbReference type="ARBA" id="ARBA00023159"/>
    </source>
</evidence>
<organism evidence="10 11">
    <name type="scientific">Eisenbergiella tayi</name>
    <dbReference type="NCBI Taxonomy" id="1432052"/>
    <lineage>
        <taxon>Bacteria</taxon>
        <taxon>Bacillati</taxon>
        <taxon>Bacillota</taxon>
        <taxon>Clostridia</taxon>
        <taxon>Lachnospirales</taxon>
        <taxon>Lachnospiraceae</taxon>
        <taxon>Eisenbergiella</taxon>
    </lineage>
</organism>
<protein>
    <recommendedName>
        <fullName evidence="1">Stage 0 sporulation protein A homolog</fullName>
    </recommendedName>
</protein>
<dbReference type="AlphaFoldDB" id="A0A1E3AKH9"/>
<dbReference type="PROSITE" id="PS50110">
    <property type="entry name" value="RESPONSE_REGULATORY"/>
    <property type="match status" value="1"/>
</dbReference>
<dbReference type="SUPFAM" id="SSF52172">
    <property type="entry name" value="CheY-like"/>
    <property type="match status" value="1"/>
</dbReference>
<dbReference type="InterPro" id="IPR007492">
    <property type="entry name" value="LytTR_DNA-bd_dom"/>
</dbReference>
<evidence type="ECO:0000256" key="7">
    <source>
        <dbReference type="PROSITE-ProRule" id="PRU00169"/>
    </source>
</evidence>
<dbReference type="Pfam" id="PF00072">
    <property type="entry name" value="Response_reg"/>
    <property type="match status" value="1"/>
</dbReference>
<dbReference type="PANTHER" id="PTHR37299:SF3">
    <property type="entry name" value="STAGE 0 SPORULATION PROTEIN A HOMOLOG"/>
    <property type="match status" value="1"/>
</dbReference>
<gene>
    <name evidence="10" type="primary">yehT_4</name>
    <name evidence="10" type="ORF">BEH84_04983</name>
</gene>
<dbReference type="PANTHER" id="PTHR37299">
    <property type="entry name" value="TRANSCRIPTIONAL REGULATOR-RELATED"/>
    <property type="match status" value="1"/>
</dbReference>
<evidence type="ECO:0000259" key="9">
    <source>
        <dbReference type="PROSITE" id="PS50930"/>
    </source>
</evidence>
<dbReference type="GO" id="GO:0003677">
    <property type="term" value="F:DNA binding"/>
    <property type="evidence" value="ECO:0007669"/>
    <property type="project" value="InterPro"/>
</dbReference>
<dbReference type="InterPro" id="IPR046947">
    <property type="entry name" value="LytR-like"/>
</dbReference>
<evidence type="ECO:0000256" key="3">
    <source>
        <dbReference type="ARBA" id="ARBA00023012"/>
    </source>
</evidence>
<dbReference type="GO" id="GO:0000156">
    <property type="term" value="F:phosphorelay response regulator activity"/>
    <property type="evidence" value="ECO:0007669"/>
    <property type="project" value="InterPro"/>
</dbReference>
<evidence type="ECO:0000256" key="1">
    <source>
        <dbReference type="ARBA" id="ARBA00018672"/>
    </source>
</evidence>
<evidence type="ECO:0000313" key="11">
    <source>
        <dbReference type="Proteomes" id="UP000095003"/>
    </source>
</evidence>
<evidence type="ECO:0000256" key="2">
    <source>
        <dbReference type="ARBA" id="ARBA00022490"/>
    </source>
</evidence>
<dbReference type="PATRIC" id="fig|1432052.3.peg.5516"/>
<proteinExistence type="predicted"/>
<keyword evidence="7" id="KW-0597">Phosphoprotein</keyword>
<dbReference type="SMART" id="SM00448">
    <property type="entry name" value="REC"/>
    <property type="match status" value="1"/>
</dbReference>
<reference evidence="10 11" key="1">
    <citation type="submission" date="2016-07" db="EMBL/GenBank/DDBJ databases">
        <title>Characterization of isolates of Eisenbergiella tayi derived from blood cultures, using whole genome sequencing.</title>
        <authorList>
            <person name="Burdz T."/>
            <person name="Wiebe D."/>
            <person name="Huynh C."/>
            <person name="Bernard K."/>
        </authorList>
    </citation>
    <scope>NUCLEOTIDE SEQUENCE [LARGE SCALE GENOMIC DNA]</scope>
    <source>
        <strain evidence="10 11">NML 120489</strain>
    </source>
</reference>
<feature type="domain" description="HTH LytTR-type" evidence="9">
    <location>
        <begin position="147"/>
        <end position="242"/>
    </location>
</feature>
<dbReference type="Gene3D" id="3.40.50.2300">
    <property type="match status" value="1"/>
</dbReference>
<dbReference type="InterPro" id="IPR011006">
    <property type="entry name" value="CheY-like_superfamily"/>
</dbReference>
<feature type="modified residue" description="4-aspartylphosphate" evidence="7">
    <location>
        <position position="69"/>
    </location>
</feature>
<keyword evidence="3" id="KW-0902">Two-component regulatory system</keyword>
<dbReference type="Gene3D" id="2.40.50.1020">
    <property type="entry name" value="LytTr DNA-binding domain"/>
    <property type="match status" value="1"/>
</dbReference>
<comment type="function">
    <text evidence="6">Required for high-level post-exponential phase expression of a series of secreted proteins.</text>
</comment>
<feature type="domain" description="Response regulatory" evidence="8">
    <location>
        <begin position="13"/>
        <end position="132"/>
    </location>
</feature>